<dbReference type="SUPFAM" id="SSF56112">
    <property type="entry name" value="Protein kinase-like (PK-like)"/>
    <property type="match status" value="1"/>
</dbReference>
<organism evidence="2 3">
    <name type="scientific">Paenibacillus flagellatus</name>
    <dbReference type="NCBI Taxonomy" id="2211139"/>
    <lineage>
        <taxon>Bacteria</taxon>
        <taxon>Bacillati</taxon>
        <taxon>Bacillota</taxon>
        <taxon>Bacilli</taxon>
        <taxon>Bacillales</taxon>
        <taxon>Paenibacillaceae</taxon>
        <taxon>Paenibacillus</taxon>
    </lineage>
</organism>
<proteinExistence type="predicted"/>
<dbReference type="InterPro" id="IPR002575">
    <property type="entry name" value="Aminoglycoside_PTrfase"/>
</dbReference>
<dbReference type="InterPro" id="IPR016259">
    <property type="entry name" value="Hygromycin-B_Kinase"/>
</dbReference>
<dbReference type="AlphaFoldDB" id="A0A2V5KB40"/>
<dbReference type="InterPro" id="IPR011009">
    <property type="entry name" value="Kinase-like_dom_sf"/>
</dbReference>
<evidence type="ECO:0000259" key="1">
    <source>
        <dbReference type="Pfam" id="PF01636"/>
    </source>
</evidence>
<dbReference type="GO" id="GO:0016740">
    <property type="term" value="F:transferase activity"/>
    <property type="evidence" value="ECO:0007669"/>
    <property type="project" value="UniProtKB-KW"/>
</dbReference>
<dbReference type="PIRSF" id="PIRSF000707">
    <property type="entry name" value="Hygromycin-B_kinase"/>
    <property type="match status" value="1"/>
</dbReference>
<dbReference type="Pfam" id="PF01636">
    <property type="entry name" value="APH"/>
    <property type="match status" value="1"/>
</dbReference>
<keyword evidence="3" id="KW-1185">Reference proteome</keyword>
<protein>
    <submittedName>
        <fullName evidence="2">Aminoglycoside phosphotransferase APH(3')</fullName>
    </submittedName>
</protein>
<dbReference type="Gene3D" id="3.90.1200.10">
    <property type="match status" value="1"/>
</dbReference>
<gene>
    <name evidence="2" type="ORF">DLM86_26960</name>
</gene>
<dbReference type="EMBL" id="QJVJ01000015">
    <property type="protein sequence ID" value="PYI51070.1"/>
    <property type="molecule type" value="Genomic_DNA"/>
</dbReference>
<sequence>MAFPRQGHTSDVAIVHAAEGTFVLKRASGPLYGGWLARERDVLRLLSRTALRVPAVYGFWEEEGGTGDKAAWLLMERLPGQSLRTALQHERDSAVRSRVLYRFGRLLREIHATPCPAELKSEGGGWLDAMLAQAEYNLANYDVDGTPELLQRLKNDKPEPVGQTLIHGDFTIDNVLVHEERIAGIIDWSGGACGDPRYDVALAVRPKPNLFQTSEDRQSFFEGYGEASLTEDEFVYFESGLYAFF</sequence>
<dbReference type="PANTHER" id="PTHR21310">
    <property type="entry name" value="AMINOGLYCOSIDE PHOSPHOTRANSFERASE-RELATED-RELATED"/>
    <property type="match status" value="1"/>
</dbReference>
<accession>A0A2V5KB40</accession>
<evidence type="ECO:0000313" key="3">
    <source>
        <dbReference type="Proteomes" id="UP000247476"/>
    </source>
</evidence>
<keyword evidence="2" id="KW-0808">Transferase</keyword>
<dbReference type="InterPro" id="IPR051678">
    <property type="entry name" value="AGP_Transferase"/>
</dbReference>
<feature type="domain" description="Aminoglycoside phosphotransferase" evidence="1">
    <location>
        <begin position="6"/>
        <end position="229"/>
    </location>
</feature>
<name>A0A2V5KB40_9BACL</name>
<dbReference type="Proteomes" id="UP000247476">
    <property type="component" value="Unassembled WGS sequence"/>
</dbReference>
<reference evidence="2 3" key="1">
    <citation type="submission" date="2018-05" db="EMBL/GenBank/DDBJ databases">
        <title>Paenibacillus flagellatus sp. nov., isolated from selenium mineral soil.</title>
        <authorList>
            <person name="Dai X."/>
        </authorList>
    </citation>
    <scope>NUCLEOTIDE SEQUENCE [LARGE SCALE GENOMIC DNA]</scope>
    <source>
        <strain evidence="2 3">DXL2</strain>
    </source>
</reference>
<evidence type="ECO:0000313" key="2">
    <source>
        <dbReference type="EMBL" id="PYI51070.1"/>
    </source>
</evidence>
<comment type="caution">
    <text evidence="2">The sequence shown here is derived from an EMBL/GenBank/DDBJ whole genome shotgun (WGS) entry which is preliminary data.</text>
</comment>
<dbReference type="OrthoDB" id="9812495at2"/>